<sequence>MENLTLFTVSLGAGFLSSYYTLLKLKKDKKNLEVKEHAELELEVIAGLQKLKTRAISENPKKASDRYDLLEIALYHDILDITVVNEEGLPIVSTLMDPDDVSGQYSGIFQTINKVIGNVSKASVKSGDEYIYISTIEKNEMPFYIIANSNIEMSPMEEKELQSKVLGILDQYL</sequence>
<keyword evidence="3" id="KW-1185">Reference proteome</keyword>
<dbReference type="HOGENOM" id="CLU_122697_0_0_2"/>
<dbReference type="AlphaFoldDB" id="A6UP06"/>
<dbReference type="KEGG" id="mvn:Mevan_0319"/>
<evidence type="ECO:0008006" key="4">
    <source>
        <dbReference type="Google" id="ProtNLM"/>
    </source>
</evidence>
<dbReference type="RefSeq" id="WP_011972131.1">
    <property type="nucleotide sequence ID" value="NC_009634.1"/>
</dbReference>
<keyword evidence="1" id="KW-1133">Transmembrane helix</keyword>
<dbReference type="Proteomes" id="UP000001107">
    <property type="component" value="Chromosome"/>
</dbReference>
<name>A6UP06_METVS</name>
<dbReference type="OrthoDB" id="60411at2157"/>
<dbReference type="eggNOG" id="arCOG03412">
    <property type="taxonomic scope" value="Archaea"/>
</dbReference>
<dbReference type="STRING" id="406327.Mevan_0319"/>
<keyword evidence="1" id="KW-0812">Transmembrane</keyword>
<reference evidence="2" key="1">
    <citation type="submission" date="2007-06" db="EMBL/GenBank/DDBJ databases">
        <title>Complete sequence of Methanococcus vannielii SB.</title>
        <authorList>
            <consortium name="US DOE Joint Genome Institute"/>
            <person name="Copeland A."/>
            <person name="Lucas S."/>
            <person name="Lapidus A."/>
            <person name="Barry K."/>
            <person name="Glavina del Rio T."/>
            <person name="Dalin E."/>
            <person name="Tice H."/>
            <person name="Pitluck S."/>
            <person name="Chain P."/>
            <person name="Malfatti S."/>
            <person name="Shin M."/>
            <person name="Vergez L."/>
            <person name="Schmutz J."/>
            <person name="Larimer F."/>
            <person name="Land M."/>
            <person name="Hauser L."/>
            <person name="Kyrpides N."/>
            <person name="Anderson I."/>
            <person name="Sieprawska-Lupa M."/>
            <person name="Whitman W.B."/>
            <person name="Richardson P."/>
        </authorList>
    </citation>
    <scope>NUCLEOTIDE SEQUENCE [LARGE SCALE GENOMIC DNA]</scope>
    <source>
        <strain evidence="2">SB</strain>
    </source>
</reference>
<feature type="transmembrane region" description="Helical" evidence="1">
    <location>
        <begin position="6"/>
        <end position="23"/>
    </location>
</feature>
<evidence type="ECO:0000313" key="3">
    <source>
        <dbReference type="Proteomes" id="UP000001107"/>
    </source>
</evidence>
<organism evidence="2 3">
    <name type="scientific">Methanococcus vannielii (strain ATCC 35089 / DSM 1224 / JCM 13029 / OCM 148 / SB)</name>
    <dbReference type="NCBI Taxonomy" id="406327"/>
    <lineage>
        <taxon>Archaea</taxon>
        <taxon>Methanobacteriati</taxon>
        <taxon>Methanobacteriota</taxon>
        <taxon>Methanomada group</taxon>
        <taxon>Methanococci</taxon>
        <taxon>Methanococcales</taxon>
        <taxon>Methanococcaceae</taxon>
        <taxon>Methanococcus</taxon>
    </lineage>
</organism>
<protein>
    <recommendedName>
        <fullName evidence="4">Roadblock/LC7 family protein</fullName>
    </recommendedName>
</protein>
<gene>
    <name evidence="2" type="ordered locus">Mevan_0319</name>
</gene>
<dbReference type="GeneID" id="5326001"/>
<evidence type="ECO:0000313" key="2">
    <source>
        <dbReference type="EMBL" id="ABR54228.1"/>
    </source>
</evidence>
<dbReference type="EMBL" id="CP000742">
    <property type="protein sequence ID" value="ABR54228.1"/>
    <property type="molecule type" value="Genomic_DNA"/>
</dbReference>
<keyword evidence="1" id="KW-0472">Membrane</keyword>
<accession>A6UP06</accession>
<evidence type="ECO:0000256" key="1">
    <source>
        <dbReference type="SAM" id="Phobius"/>
    </source>
</evidence>
<proteinExistence type="predicted"/>